<reference evidence="1 2" key="1">
    <citation type="submission" date="2019-09" db="EMBL/GenBank/DDBJ databases">
        <title>Reversal of blaTEM antimicrobial resistance by CRISPR-Cas9 in clinical E. coli and other Enterobacteriaceae strains.</title>
        <authorList>
            <person name="Tagliaferri T."/>
            <person name="Guimaraes N."/>
            <person name="Pereira M."/>
            <person name="Felicori L."/>
            <person name="Horz H.-P."/>
            <person name="Santos S."/>
            <person name="Mendes T."/>
        </authorList>
    </citation>
    <scope>NUCLEOTIDE SEQUENCE [LARGE SCALE GENOMIC DNA]</scope>
    <source>
        <strain evidence="1 2">E2_blaTEM_MG</strain>
    </source>
</reference>
<dbReference type="AlphaFoldDB" id="A0A6L3Y2G7"/>
<proteinExistence type="predicted"/>
<comment type="caution">
    <text evidence="1">The sequence shown here is derived from an EMBL/GenBank/DDBJ whole genome shotgun (WGS) entry which is preliminary data.</text>
</comment>
<accession>A0A6L3Y2G7</accession>
<name>A0A6L3Y2G7_9ENTR</name>
<dbReference type="EMBL" id="WBSZ01000029">
    <property type="protein sequence ID" value="KAB2529054.1"/>
    <property type="molecule type" value="Genomic_DNA"/>
</dbReference>
<evidence type="ECO:0000313" key="1">
    <source>
        <dbReference type="EMBL" id="KAB2529054.1"/>
    </source>
</evidence>
<protein>
    <submittedName>
        <fullName evidence="1">Uncharacterized protein</fullName>
    </submittedName>
</protein>
<evidence type="ECO:0000313" key="2">
    <source>
        <dbReference type="Proteomes" id="UP000476281"/>
    </source>
</evidence>
<dbReference type="RefSeq" id="WP_023303587.1">
    <property type="nucleotide sequence ID" value="NZ_CAXOFI010000019.1"/>
</dbReference>
<gene>
    <name evidence="1" type="ORF">F9C29_02640</name>
</gene>
<organism evidence="1 2">
    <name type="scientific">Enterobacter hormaechei</name>
    <dbReference type="NCBI Taxonomy" id="158836"/>
    <lineage>
        <taxon>Bacteria</taxon>
        <taxon>Pseudomonadati</taxon>
        <taxon>Pseudomonadota</taxon>
        <taxon>Gammaproteobacteria</taxon>
        <taxon>Enterobacterales</taxon>
        <taxon>Enterobacteriaceae</taxon>
        <taxon>Enterobacter</taxon>
        <taxon>Enterobacter cloacae complex</taxon>
    </lineage>
</organism>
<sequence>MNHIEFIEKHVRDELIKQGFTVAVAQGGAFQAVDMYKRMSQASRKGRIFDDVLRHAKLWAEKQQVPSDKFEKKRVKRVQQQPGLL</sequence>
<dbReference type="Proteomes" id="UP000476281">
    <property type="component" value="Unassembled WGS sequence"/>
</dbReference>